<dbReference type="EMBL" id="KV454407">
    <property type="protein sequence ID" value="ODQ67122.1"/>
    <property type="molecule type" value="Genomic_DNA"/>
</dbReference>
<dbReference type="PANTHER" id="PTHR10788:SF123">
    <property type="entry name" value="TREHALOSE-PHOSPHATASE"/>
    <property type="match status" value="1"/>
</dbReference>
<proteinExistence type="inferred from homology"/>
<name>A0A1E3PQD6_9ASCO</name>
<dbReference type="Gene3D" id="3.40.50.1000">
    <property type="entry name" value="HAD superfamily/HAD-like"/>
    <property type="match status" value="1"/>
</dbReference>
<dbReference type="InterPro" id="IPR006379">
    <property type="entry name" value="HAD-SF_hydro_IIB"/>
</dbReference>
<dbReference type="NCBIfam" id="TIGR00685">
    <property type="entry name" value="T6PP"/>
    <property type="match status" value="1"/>
</dbReference>
<dbReference type="PANTHER" id="PTHR10788">
    <property type="entry name" value="TREHALOSE-6-PHOSPHATE SYNTHASE"/>
    <property type="match status" value="1"/>
</dbReference>
<dbReference type="GO" id="GO:0004805">
    <property type="term" value="F:trehalose-phosphatase activity"/>
    <property type="evidence" value="ECO:0007669"/>
    <property type="project" value="TreeGrafter"/>
</dbReference>
<dbReference type="GO" id="GO:0031505">
    <property type="term" value="P:fungal-type cell wall organization"/>
    <property type="evidence" value="ECO:0007669"/>
    <property type="project" value="TreeGrafter"/>
</dbReference>
<evidence type="ECO:0000313" key="4">
    <source>
        <dbReference type="Proteomes" id="UP000095009"/>
    </source>
</evidence>
<dbReference type="SUPFAM" id="SSF53756">
    <property type="entry name" value="UDP-Glycosyltransferase/glycogen phosphorylase"/>
    <property type="match status" value="1"/>
</dbReference>
<dbReference type="GO" id="GO:0034605">
    <property type="term" value="P:cellular response to heat"/>
    <property type="evidence" value="ECO:0007669"/>
    <property type="project" value="TreeGrafter"/>
</dbReference>
<accession>A0A1E3PQD6</accession>
<dbReference type="OrthoDB" id="755951at2759"/>
<dbReference type="Proteomes" id="UP000095009">
    <property type="component" value="Unassembled WGS sequence"/>
</dbReference>
<dbReference type="STRING" id="857566.A0A1E3PQD6"/>
<dbReference type="CDD" id="cd01627">
    <property type="entry name" value="HAD_TPP"/>
    <property type="match status" value="1"/>
</dbReference>
<dbReference type="InterPro" id="IPR001830">
    <property type="entry name" value="Glyco_trans_20"/>
</dbReference>
<dbReference type="CDD" id="cd03788">
    <property type="entry name" value="GT20_TPS"/>
    <property type="match status" value="1"/>
</dbReference>
<dbReference type="NCBIfam" id="TIGR01484">
    <property type="entry name" value="HAD-SF-IIB"/>
    <property type="match status" value="1"/>
</dbReference>
<dbReference type="InterPro" id="IPR023214">
    <property type="entry name" value="HAD_sf"/>
</dbReference>
<sequence length="807" mass="91485">MEDRANYPKVYGPSDIPSDLKASGRIINVTVNLPYQIYKTENDDAWKVRQRRGNAALFSSNEYLNKETEWESILVAWTGELQTLDNNGNFVGEIDSNVSEEEKTRITGMVETELGGAKVAPIWLAGKNQKKWRSYSENIIWQTLHYIQREASDGRQEKQWWYNYVKLNEAYSDMICSIYRPGDIIWVHDYYLMLLPQILRMKYSEAYIAFFIHTPFPSSEYFRCLSKRKELLEGILGANLVGTQSYAYTRHFISACTRLLGVQSTPTYISTNGAHVSVDTLPIGINTKLVEKLAFEPSIAEKVQAIRDLYPDKKIIVGRDRLDNVRGVIQKLHGFETFLSMYPEWQQKVVLIQVTASSYSGGSKIERKTSELVAHINGSYGQLHFSPVHHYPRHIARDEYLALLSVADLGLITSVRDGMNTTCLEYVVCQKNNHSPIILSEFSGTAGSLTDAVQVNPWDSVGVAQAINECLLMSDERKTEMHNKLYKHVTTNTVQSWVVDNMTRLVRNLQRHDHSHITPGLDRSLALSKYKSAKDRLFLFDYDGTLTPIVNDPSAAIPSAKLVRYLKLLSEDPKNVIWIISGRDEAFLEKWIGEVNENIGLSAEHGCFMKGVGQETWENLAEKTDMSWQNDVLDVFNYYTERTQGSHVERKRIALTWHYRRADPEFGAFQALELRSHLEQTVAKKYDVEVMTGKANIEVRPKFLNKGEIVKTLVNEYPEGKKPEFIFCVGDDKTDEDMFMAIKNIPEIADHVFPVVVGLSSKMTTANWHLIDPANVLDTLGLLVGAVDISEAGSGSVDINSEGSVTN</sequence>
<dbReference type="FunFam" id="3.30.70.1020:FF:000002">
    <property type="entry name" value="Trehalose-6-phosphate synthase 2"/>
    <property type="match status" value="1"/>
</dbReference>
<dbReference type="InterPro" id="IPR003337">
    <property type="entry name" value="Trehalose_PPase"/>
</dbReference>
<dbReference type="Gene3D" id="3.30.70.1020">
    <property type="entry name" value="Trehalose-6-phosphate phosphatase related protein, domain 2"/>
    <property type="match status" value="1"/>
</dbReference>
<evidence type="ECO:0000313" key="3">
    <source>
        <dbReference type="EMBL" id="ODQ67122.1"/>
    </source>
</evidence>
<dbReference type="GO" id="GO:0005829">
    <property type="term" value="C:cytosol"/>
    <property type="evidence" value="ECO:0007669"/>
    <property type="project" value="TreeGrafter"/>
</dbReference>
<gene>
    <name evidence="3" type="ORF">NADFUDRAFT_21412</name>
</gene>
<dbReference type="Pfam" id="PF02358">
    <property type="entry name" value="Trehalose_PPase"/>
    <property type="match status" value="1"/>
</dbReference>
<comment type="similarity">
    <text evidence="2">In the C-terminal section; belongs to the trehalose phosphatase family.</text>
</comment>
<dbReference type="Gene3D" id="3.40.50.2000">
    <property type="entry name" value="Glycogen Phosphorylase B"/>
    <property type="match status" value="2"/>
</dbReference>
<reference evidence="3 4" key="1">
    <citation type="journal article" date="2016" name="Proc. Natl. Acad. Sci. U.S.A.">
        <title>Comparative genomics of biotechnologically important yeasts.</title>
        <authorList>
            <person name="Riley R."/>
            <person name="Haridas S."/>
            <person name="Wolfe K.H."/>
            <person name="Lopes M.R."/>
            <person name="Hittinger C.T."/>
            <person name="Goeker M."/>
            <person name="Salamov A.A."/>
            <person name="Wisecaver J.H."/>
            <person name="Long T.M."/>
            <person name="Calvey C.H."/>
            <person name="Aerts A.L."/>
            <person name="Barry K.W."/>
            <person name="Choi C."/>
            <person name="Clum A."/>
            <person name="Coughlan A.Y."/>
            <person name="Deshpande S."/>
            <person name="Douglass A.P."/>
            <person name="Hanson S.J."/>
            <person name="Klenk H.-P."/>
            <person name="LaButti K.M."/>
            <person name="Lapidus A."/>
            <person name="Lindquist E.A."/>
            <person name="Lipzen A.M."/>
            <person name="Meier-Kolthoff J.P."/>
            <person name="Ohm R.A."/>
            <person name="Otillar R.P."/>
            <person name="Pangilinan J.L."/>
            <person name="Peng Y."/>
            <person name="Rokas A."/>
            <person name="Rosa C.A."/>
            <person name="Scheuner C."/>
            <person name="Sibirny A.A."/>
            <person name="Slot J.C."/>
            <person name="Stielow J.B."/>
            <person name="Sun H."/>
            <person name="Kurtzman C.P."/>
            <person name="Blackwell M."/>
            <person name="Grigoriev I.V."/>
            <person name="Jeffries T.W."/>
        </authorList>
    </citation>
    <scope>NUCLEOTIDE SEQUENCE [LARGE SCALE GENOMIC DNA]</scope>
    <source>
        <strain evidence="3 4">DSM 6958</strain>
    </source>
</reference>
<dbReference type="InterPro" id="IPR036412">
    <property type="entry name" value="HAD-like_sf"/>
</dbReference>
<keyword evidence="4" id="KW-1185">Reference proteome</keyword>
<dbReference type="FunFam" id="3.40.50.1000:FF:000052">
    <property type="entry name" value="Alpha,alpha-trehalose-phosphate synthase [UDP-forming] 6"/>
    <property type="match status" value="1"/>
</dbReference>
<dbReference type="GO" id="GO:0005992">
    <property type="term" value="P:trehalose biosynthetic process"/>
    <property type="evidence" value="ECO:0007669"/>
    <property type="project" value="InterPro"/>
</dbReference>
<evidence type="ECO:0000256" key="2">
    <source>
        <dbReference type="ARBA" id="ARBA00006330"/>
    </source>
</evidence>
<comment type="similarity">
    <text evidence="1">In the N-terminal section; belongs to the glycosyltransferase 20 family.</text>
</comment>
<organism evidence="3 4">
    <name type="scientific">Nadsonia fulvescens var. elongata DSM 6958</name>
    <dbReference type="NCBI Taxonomy" id="857566"/>
    <lineage>
        <taxon>Eukaryota</taxon>
        <taxon>Fungi</taxon>
        <taxon>Dikarya</taxon>
        <taxon>Ascomycota</taxon>
        <taxon>Saccharomycotina</taxon>
        <taxon>Dipodascomycetes</taxon>
        <taxon>Dipodascales</taxon>
        <taxon>Dipodascales incertae sedis</taxon>
        <taxon>Nadsonia</taxon>
    </lineage>
</organism>
<dbReference type="AlphaFoldDB" id="A0A1E3PQD6"/>
<protein>
    <submittedName>
        <fullName evidence="3">Phosphatase subunit of the trehalose-6-phosphate synthase/phosphatase complex</fullName>
    </submittedName>
</protein>
<evidence type="ECO:0000256" key="1">
    <source>
        <dbReference type="ARBA" id="ARBA00005409"/>
    </source>
</evidence>
<dbReference type="FunFam" id="3.40.50.2000:FF:000036">
    <property type="entry name" value="Alpha,alpha-trehalose-phosphate synthase subunit Tps2"/>
    <property type="match status" value="1"/>
</dbReference>
<dbReference type="GO" id="GO:0003825">
    <property type="term" value="F:alpha,alpha-trehalose-phosphate synthase (UDP-forming) activity"/>
    <property type="evidence" value="ECO:0007669"/>
    <property type="project" value="TreeGrafter"/>
</dbReference>
<dbReference type="GO" id="GO:0005946">
    <property type="term" value="C:alpha,alpha-trehalose-phosphate synthase complex (UDP-forming)"/>
    <property type="evidence" value="ECO:0007669"/>
    <property type="project" value="TreeGrafter"/>
</dbReference>
<dbReference type="Pfam" id="PF00982">
    <property type="entry name" value="Glyco_transf_20"/>
    <property type="match status" value="1"/>
</dbReference>
<dbReference type="SUPFAM" id="SSF56784">
    <property type="entry name" value="HAD-like"/>
    <property type="match status" value="1"/>
</dbReference>